<keyword evidence="2" id="KW-0255">Endonuclease</keyword>
<dbReference type="Proteomes" id="UP001165679">
    <property type="component" value="Unassembled WGS sequence"/>
</dbReference>
<evidence type="ECO:0000259" key="1">
    <source>
        <dbReference type="Pfam" id="PF03372"/>
    </source>
</evidence>
<dbReference type="InterPro" id="IPR036691">
    <property type="entry name" value="Endo/exonu/phosph_ase_sf"/>
</dbReference>
<proteinExistence type="predicted"/>
<dbReference type="EMBL" id="JAPDNT010000012">
    <property type="protein sequence ID" value="MCW3475848.1"/>
    <property type="molecule type" value="Genomic_DNA"/>
</dbReference>
<sequence length="206" mass="22680">MTKIISWNLLRLTGASVDEIVDLVHREAPDVLLMQEVTRDIDALPRRIGGYYARSPLPGRIHGLGIWTPKAPAHAPVVLPLQAGTLFDRVCQIVSLGAFSVANVHLSHGQVLNRRQLRRIAKVLPEHAVVMGDYNLVGPTLLPGFIDVGPRRPTHVAGDIVPLRIDRCLVRGLRCTGARVLPRKSSDHRPIVVKLEVAEQLLREAA</sequence>
<organism evidence="2 3">
    <name type="scientific">Limobrevibacterium gyesilva</name>
    <dbReference type="NCBI Taxonomy" id="2991712"/>
    <lineage>
        <taxon>Bacteria</taxon>
        <taxon>Pseudomonadati</taxon>
        <taxon>Pseudomonadota</taxon>
        <taxon>Alphaproteobacteria</taxon>
        <taxon>Acetobacterales</taxon>
        <taxon>Acetobacteraceae</taxon>
        <taxon>Limobrevibacterium</taxon>
    </lineage>
</organism>
<dbReference type="InterPro" id="IPR005135">
    <property type="entry name" value="Endo/exonuclease/phosphatase"/>
</dbReference>
<dbReference type="Pfam" id="PF03372">
    <property type="entry name" value="Exo_endo_phos"/>
    <property type="match status" value="1"/>
</dbReference>
<reference evidence="2" key="2">
    <citation type="submission" date="2022-10" db="EMBL/GenBank/DDBJ databases">
        <authorList>
            <person name="Trinh H.N."/>
        </authorList>
    </citation>
    <scope>NUCLEOTIDE SEQUENCE</scope>
    <source>
        <strain evidence="2">RN2-1</strain>
    </source>
</reference>
<dbReference type="AlphaFoldDB" id="A0AA42CEB5"/>
<dbReference type="SUPFAM" id="SSF56219">
    <property type="entry name" value="DNase I-like"/>
    <property type="match status" value="1"/>
</dbReference>
<reference evidence="2" key="1">
    <citation type="submission" date="2022-09" db="EMBL/GenBank/DDBJ databases">
        <title>Rhodovastum sp. nov. RN2-1 isolated from soil in Seongnam, South Korea.</title>
        <authorList>
            <person name="Le N.T."/>
        </authorList>
    </citation>
    <scope>NUCLEOTIDE SEQUENCE</scope>
    <source>
        <strain evidence="2">RN2-1</strain>
    </source>
</reference>
<feature type="domain" description="Endonuclease/exonuclease/phosphatase" evidence="1">
    <location>
        <begin position="5"/>
        <end position="188"/>
    </location>
</feature>
<protein>
    <submittedName>
        <fullName evidence="2">Endonuclease/exonuclease/phosphatase family protein</fullName>
    </submittedName>
</protein>
<keyword evidence="2" id="KW-0540">Nuclease</keyword>
<dbReference type="RefSeq" id="WP_264714577.1">
    <property type="nucleotide sequence ID" value="NZ_JAPDNT010000012.1"/>
</dbReference>
<keyword evidence="3" id="KW-1185">Reference proteome</keyword>
<comment type="caution">
    <text evidence="2">The sequence shown here is derived from an EMBL/GenBank/DDBJ whole genome shotgun (WGS) entry which is preliminary data.</text>
</comment>
<keyword evidence="2" id="KW-0378">Hydrolase</keyword>
<accession>A0AA42CEB5</accession>
<evidence type="ECO:0000313" key="3">
    <source>
        <dbReference type="Proteomes" id="UP001165679"/>
    </source>
</evidence>
<evidence type="ECO:0000313" key="2">
    <source>
        <dbReference type="EMBL" id="MCW3475848.1"/>
    </source>
</evidence>
<dbReference type="GO" id="GO:0004519">
    <property type="term" value="F:endonuclease activity"/>
    <property type="evidence" value="ECO:0007669"/>
    <property type="project" value="UniProtKB-KW"/>
</dbReference>
<dbReference type="Gene3D" id="3.60.10.10">
    <property type="entry name" value="Endonuclease/exonuclease/phosphatase"/>
    <property type="match status" value="1"/>
</dbReference>
<name>A0AA42CEB5_9PROT</name>
<gene>
    <name evidence="2" type="ORF">OL599_14810</name>
</gene>